<name>A0A7Y9TGL3_9BACT</name>
<feature type="domain" description="Soluble ligand binding" evidence="3">
    <location>
        <begin position="188"/>
        <end position="240"/>
    </location>
</feature>
<reference evidence="4 5" key="1">
    <citation type="submission" date="2020-07" db="EMBL/GenBank/DDBJ databases">
        <title>Genomic Encyclopedia of Type Strains, Phase IV (KMG-V): Genome sequencing to study the core and pangenomes of soil and plant-associated prokaryotes.</title>
        <authorList>
            <person name="Whitman W."/>
        </authorList>
    </citation>
    <scope>NUCLEOTIDE SEQUENCE [LARGE SCALE GENOMIC DNA]</scope>
    <source>
        <strain evidence="4 5">X4EP2</strain>
    </source>
</reference>
<dbReference type="Pfam" id="PF02563">
    <property type="entry name" value="Poly_export"/>
    <property type="match status" value="1"/>
</dbReference>
<dbReference type="PANTHER" id="PTHR33619">
    <property type="entry name" value="POLYSACCHARIDE EXPORT PROTEIN GFCE-RELATED"/>
    <property type="match status" value="1"/>
</dbReference>
<protein>
    <submittedName>
        <fullName evidence="4">Polysaccharide export outer membrane protein</fullName>
    </submittedName>
</protein>
<sequence>MKNSKLVGTLLSLILGITMNSLAQKESLLIGHGDVLHIQVYDTPEMEQRARVTDSGDIPLSFLGNVKVVGMTPGGAADEIEHRLIAAAIMLHPQVTVRVDEYATQNASVMGQVVKPGPYEIDTRRKVIDVLALAGGLTDIADRHITIERYGDPSQKIEYYYSNVAGAALQDDPMVYPGDTVVVPKAAVVYVLGDVLKPGGYPINTNNSKMTVLQAIALAGYANHTAAVGKSKLVRKTPTGVEQIDLPVGAMQKGKTQDIALMPDDVVYVPFSFMRNVVVNGSSILASATSAAIYIH</sequence>
<dbReference type="Gene3D" id="3.10.560.10">
    <property type="entry name" value="Outer membrane lipoprotein wza domain like"/>
    <property type="match status" value="2"/>
</dbReference>
<dbReference type="EMBL" id="JACCCW010000002">
    <property type="protein sequence ID" value="NYF79614.1"/>
    <property type="molecule type" value="Genomic_DNA"/>
</dbReference>
<keyword evidence="1" id="KW-0732">Signal</keyword>
<keyword evidence="5" id="KW-1185">Reference proteome</keyword>
<dbReference type="Pfam" id="PF10531">
    <property type="entry name" value="SLBB"/>
    <property type="match status" value="2"/>
</dbReference>
<dbReference type="GO" id="GO:0015159">
    <property type="term" value="F:polysaccharide transmembrane transporter activity"/>
    <property type="evidence" value="ECO:0007669"/>
    <property type="project" value="InterPro"/>
</dbReference>
<dbReference type="Proteomes" id="UP000589520">
    <property type="component" value="Unassembled WGS sequence"/>
</dbReference>
<feature type="domain" description="Soluble ligand binding" evidence="3">
    <location>
        <begin position="109"/>
        <end position="157"/>
    </location>
</feature>
<dbReference type="PANTHER" id="PTHR33619:SF3">
    <property type="entry name" value="POLYSACCHARIDE EXPORT PROTEIN GFCE-RELATED"/>
    <property type="match status" value="1"/>
</dbReference>
<evidence type="ECO:0000259" key="2">
    <source>
        <dbReference type="Pfam" id="PF02563"/>
    </source>
</evidence>
<comment type="caution">
    <text evidence="4">The sequence shown here is derived from an EMBL/GenBank/DDBJ whole genome shotgun (WGS) entry which is preliminary data.</text>
</comment>
<dbReference type="InterPro" id="IPR049712">
    <property type="entry name" value="Poly_export"/>
</dbReference>
<dbReference type="InterPro" id="IPR003715">
    <property type="entry name" value="Poly_export_N"/>
</dbReference>
<evidence type="ECO:0000313" key="5">
    <source>
        <dbReference type="Proteomes" id="UP000589520"/>
    </source>
</evidence>
<evidence type="ECO:0000259" key="3">
    <source>
        <dbReference type="Pfam" id="PF10531"/>
    </source>
</evidence>
<organism evidence="4 5">
    <name type="scientific">Granulicella arctica</name>
    <dbReference type="NCBI Taxonomy" id="940613"/>
    <lineage>
        <taxon>Bacteria</taxon>
        <taxon>Pseudomonadati</taxon>
        <taxon>Acidobacteriota</taxon>
        <taxon>Terriglobia</taxon>
        <taxon>Terriglobales</taxon>
        <taxon>Acidobacteriaceae</taxon>
        <taxon>Granulicella</taxon>
    </lineage>
</organism>
<evidence type="ECO:0000256" key="1">
    <source>
        <dbReference type="ARBA" id="ARBA00022729"/>
    </source>
</evidence>
<evidence type="ECO:0000313" key="4">
    <source>
        <dbReference type="EMBL" id="NYF79614.1"/>
    </source>
</evidence>
<dbReference type="InterPro" id="IPR019554">
    <property type="entry name" value="Soluble_ligand-bd"/>
</dbReference>
<dbReference type="RefSeq" id="WP_179490394.1">
    <property type="nucleotide sequence ID" value="NZ_JACCCW010000002.1"/>
</dbReference>
<proteinExistence type="predicted"/>
<gene>
    <name evidence="4" type="ORF">HDF17_001934</name>
</gene>
<dbReference type="AlphaFoldDB" id="A0A7Y9TGL3"/>
<accession>A0A7Y9TGL3</accession>
<feature type="domain" description="Polysaccharide export protein N-terminal" evidence="2">
    <location>
        <begin position="24"/>
        <end position="99"/>
    </location>
</feature>